<name>A0A1S7UJQ7_ROSNE</name>
<proteinExistence type="predicted"/>
<keyword evidence="4" id="KW-1185">Reference proteome</keyword>
<keyword evidence="2" id="KW-1133">Transmembrane helix</keyword>
<dbReference type="OMA" id="SADMDGP"/>
<keyword evidence="2" id="KW-0472">Membrane</keyword>
<feature type="transmembrane region" description="Helical" evidence="2">
    <location>
        <begin position="91"/>
        <end position="113"/>
    </location>
</feature>
<keyword evidence="2" id="KW-0812">Transmembrane</keyword>
<evidence type="ECO:0000313" key="3">
    <source>
        <dbReference type="EMBL" id="GAP83476.2"/>
    </source>
</evidence>
<dbReference type="STRING" id="77044.A0A1S7UJQ7"/>
<dbReference type="AlphaFoldDB" id="A0A1S7UJQ7"/>
<dbReference type="Proteomes" id="UP000054516">
    <property type="component" value="Unassembled WGS sequence"/>
</dbReference>
<protein>
    <submittedName>
        <fullName evidence="3">Uncharacterized protein</fullName>
    </submittedName>
</protein>
<accession>A0A1S7UJQ7</accession>
<sequence>MKELAAMSQEINRNFTNESRALVNEIEQQLSIYDQSADQKQRIQDLQARIHASRVKVQALSKRVDVVRGRIEGWEKADKEWQERTRRRLKAVWIIISIIAFIFTSVFVGAQYAPSSADMDGPARLDPSAQGGRPPREGLVGNGSKGAAAMADELKEMLTRRRGDGGVEQEALRVFDEL</sequence>
<evidence type="ECO:0000256" key="2">
    <source>
        <dbReference type="SAM" id="Phobius"/>
    </source>
</evidence>
<feature type="region of interest" description="Disordered" evidence="1">
    <location>
        <begin position="117"/>
        <end position="147"/>
    </location>
</feature>
<reference evidence="3" key="1">
    <citation type="submission" date="2016-03" db="EMBL/GenBank/DDBJ databases">
        <title>Draft genome sequence of Rosellinia necatrix.</title>
        <authorList>
            <person name="Kanematsu S."/>
        </authorList>
    </citation>
    <scope>NUCLEOTIDE SEQUENCE [LARGE SCALE GENOMIC DNA]</scope>
    <source>
        <strain evidence="3">W97</strain>
    </source>
</reference>
<evidence type="ECO:0000313" key="4">
    <source>
        <dbReference type="Proteomes" id="UP000054516"/>
    </source>
</evidence>
<gene>
    <name evidence="3" type="ORF">SAMD00023353_0201580</name>
</gene>
<evidence type="ECO:0000256" key="1">
    <source>
        <dbReference type="SAM" id="MobiDB-lite"/>
    </source>
</evidence>
<organism evidence="3">
    <name type="scientific">Rosellinia necatrix</name>
    <name type="common">White root-rot fungus</name>
    <dbReference type="NCBI Taxonomy" id="77044"/>
    <lineage>
        <taxon>Eukaryota</taxon>
        <taxon>Fungi</taxon>
        <taxon>Dikarya</taxon>
        <taxon>Ascomycota</taxon>
        <taxon>Pezizomycotina</taxon>
        <taxon>Sordariomycetes</taxon>
        <taxon>Xylariomycetidae</taxon>
        <taxon>Xylariales</taxon>
        <taxon>Xylariaceae</taxon>
        <taxon>Rosellinia</taxon>
    </lineage>
</organism>
<dbReference type="EMBL" id="DF977447">
    <property type="protein sequence ID" value="GAP83476.2"/>
    <property type="molecule type" value="Genomic_DNA"/>
</dbReference>
<dbReference type="OrthoDB" id="5419542at2759"/>